<protein>
    <submittedName>
        <fullName evidence="2">Uncharacterized protein</fullName>
    </submittedName>
</protein>
<evidence type="ECO:0000256" key="1">
    <source>
        <dbReference type="SAM" id="MobiDB-lite"/>
    </source>
</evidence>
<feature type="compositionally biased region" description="Basic and acidic residues" evidence="1">
    <location>
        <begin position="66"/>
        <end position="97"/>
    </location>
</feature>
<name>A0ABP0PT74_9DINO</name>
<evidence type="ECO:0000313" key="3">
    <source>
        <dbReference type="Proteomes" id="UP001642464"/>
    </source>
</evidence>
<gene>
    <name evidence="2" type="ORF">SCF082_LOCUS37386</name>
</gene>
<dbReference type="Proteomes" id="UP001642464">
    <property type="component" value="Unassembled WGS sequence"/>
</dbReference>
<dbReference type="EMBL" id="CAXAMM010038002">
    <property type="protein sequence ID" value="CAK9078054.1"/>
    <property type="molecule type" value="Genomic_DNA"/>
</dbReference>
<organism evidence="2 3">
    <name type="scientific">Durusdinium trenchii</name>
    <dbReference type="NCBI Taxonomy" id="1381693"/>
    <lineage>
        <taxon>Eukaryota</taxon>
        <taxon>Sar</taxon>
        <taxon>Alveolata</taxon>
        <taxon>Dinophyceae</taxon>
        <taxon>Suessiales</taxon>
        <taxon>Symbiodiniaceae</taxon>
        <taxon>Durusdinium</taxon>
    </lineage>
</organism>
<sequence>MNKADTSKTDKVKDKADTSKTNKAEDKADTKETDKVNDKADTRETDKVKSKAKANDGASKVSKAAAPKEGKSKTIEASKSSKSDKSQDDTNDHEQVRCRKAAHARFMRFSRSLKSKNSPVEIRRARADAFRNQQKLQILMEQWMGCNGQWRASEFYLQIRNKRKMRHRGSRRWMTRSEIAQKYGSFEIADAIIAAKEGEPEIARTQIRPHPDMHGVDTPETRQYFIWDHETEEEQEDTICESLFRAAEGDDTEEQRGALPSRVLQDAYDDVSSGESRIMLLLIEDLGYFEGNDFVTMLDSSYRSFLSFCKVRKIQHSQPPFLIYHVKQKNGDGLLVTKAYNARVIVSWLAHCLHDALQTHPDHETLLIASECMILSNKIRQFIDVDMAAQPIYVLSRYSQTCQELLGQVLLNDGAEWENRDTWRILNRHTP</sequence>
<feature type="compositionally biased region" description="Basic and acidic residues" evidence="1">
    <location>
        <begin position="1"/>
        <end position="49"/>
    </location>
</feature>
<feature type="region of interest" description="Disordered" evidence="1">
    <location>
        <begin position="1"/>
        <end position="97"/>
    </location>
</feature>
<reference evidence="2 3" key="1">
    <citation type="submission" date="2024-02" db="EMBL/GenBank/DDBJ databases">
        <authorList>
            <person name="Chen Y."/>
            <person name="Shah S."/>
            <person name="Dougan E. K."/>
            <person name="Thang M."/>
            <person name="Chan C."/>
        </authorList>
    </citation>
    <scope>NUCLEOTIDE SEQUENCE [LARGE SCALE GENOMIC DNA]</scope>
</reference>
<comment type="caution">
    <text evidence="2">The sequence shown here is derived from an EMBL/GenBank/DDBJ whole genome shotgun (WGS) entry which is preliminary data.</text>
</comment>
<accession>A0ABP0PT74</accession>
<keyword evidence="3" id="KW-1185">Reference proteome</keyword>
<evidence type="ECO:0000313" key="2">
    <source>
        <dbReference type="EMBL" id="CAK9078054.1"/>
    </source>
</evidence>
<proteinExistence type="predicted"/>